<gene>
    <name evidence="3" type="ORF">MEDL_6339</name>
</gene>
<comment type="caution">
    <text evidence="3">The sequence shown here is derived from an EMBL/GenBank/DDBJ whole genome shotgun (WGS) entry which is preliminary data.</text>
</comment>
<feature type="region of interest" description="Disordered" evidence="2">
    <location>
        <begin position="214"/>
        <end position="235"/>
    </location>
</feature>
<keyword evidence="1" id="KW-0175">Coiled coil</keyword>
<feature type="coiled-coil region" evidence="1">
    <location>
        <begin position="792"/>
        <end position="840"/>
    </location>
</feature>
<feature type="region of interest" description="Disordered" evidence="2">
    <location>
        <begin position="448"/>
        <end position="479"/>
    </location>
</feature>
<evidence type="ECO:0000256" key="2">
    <source>
        <dbReference type="SAM" id="MobiDB-lite"/>
    </source>
</evidence>
<evidence type="ECO:0000313" key="4">
    <source>
        <dbReference type="Proteomes" id="UP000683360"/>
    </source>
</evidence>
<accession>A0A8S3Q2T0</accession>
<sequence length="882" mass="101252">MTDKTVSFEKTFISMSETTNSNAFDLDFESATDNINNQKKEDIEKSNKSTKLVPVELTAVENQFLAEKNSDCEVEVSLRSQSQGTQFKTSIVEDERQHECSKQDNFKEIATGVCDSTVVAPSDLEPVDGRNIYGESDCFDEELSKLTELNDEIEKMFPKETYHIEEKADTFSKEKPNAIDTDIQRSLESSEYNQDENKNVDKTSCVQEPIEIIDNEDALPNENRSPSYDTNGNTNVSREQYKRETEGSCEAQDKDIFEIKCETNRECKPKVNRDVINFELKHLTEDCSHPSVSSRQSRESSKTVQKCVLNTISLETDSNIKPSSQIISTSAKELKTDKNVTSGESTCVYNDVNEMDIENELIDECFVNKQTENSKTETLLKLSDKDLERDSLTMHKEEEEEDTSVNISLNEHIEGDDKLFTIKARCDAIDKQNKLCIDVETCSVQKEEASKHSKPQIKAGRSPTKQVSNSSQSATTGLINSTNVGSEVTSFQKPDDQQEDVQDLRSKLYCKSHHDVVKFWCMDCKKSEKWEKEIQKNSNNCLKVLDHAFKELQRNERESQFQALIQRDRIHQEFISFHHLLIDEENKILKHLEKTLDEHSLQTSESQKKYGSLIDEEASLMCESLRSIDEDDSFDTDLSMEKLENEAIELFSSIQPLPNAINKMFSFKHLKTAIGEHLNLNYQHLSKKQNPSISEYRISTMETIKDVAFSAVKGCKDLYDISPEEMRSLAYRLDKSSYVSLENDLTDTFDVMCSSDEKELLENLNLIYQIKKFDTIGNANVKLDFEMKTVQEQEMEIQRESFNEQLLSLKVEIDSKQYYIDQLKQENEKLSVTVVKLNEDTCKKKHNELESVMMTGKSSHIQNDELEERNLACVKKSTVWEE</sequence>
<evidence type="ECO:0000313" key="3">
    <source>
        <dbReference type="EMBL" id="CAG2191089.1"/>
    </source>
</evidence>
<keyword evidence="4" id="KW-1185">Reference proteome</keyword>
<dbReference type="AlphaFoldDB" id="A0A8S3Q2T0"/>
<dbReference type="Proteomes" id="UP000683360">
    <property type="component" value="Unassembled WGS sequence"/>
</dbReference>
<evidence type="ECO:0000256" key="1">
    <source>
        <dbReference type="SAM" id="Coils"/>
    </source>
</evidence>
<dbReference type="EMBL" id="CAJPWZ010000352">
    <property type="protein sequence ID" value="CAG2191089.1"/>
    <property type="molecule type" value="Genomic_DNA"/>
</dbReference>
<feature type="compositionally biased region" description="Polar residues" evidence="2">
    <location>
        <begin position="222"/>
        <end position="235"/>
    </location>
</feature>
<name>A0A8S3Q2T0_MYTED</name>
<protein>
    <submittedName>
        <fullName evidence="3">Uncharacterized protein</fullName>
    </submittedName>
</protein>
<feature type="compositionally biased region" description="Polar residues" evidence="2">
    <location>
        <begin position="463"/>
        <end position="479"/>
    </location>
</feature>
<organism evidence="3 4">
    <name type="scientific">Mytilus edulis</name>
    <name type="common">Blue mussel</name>
    <dbReference type="NCBI Taxonomy" id="6550"/>
    <lineage>
        <taxon>Eukaryota</taxon>
        <taxon>Metazoa</taxon>
        <taxon>Spiralia</taxon>
        <taxon>Lophotrochozoa</taxon>
        <taxon>Mollusca</taxon>
        <taxon>Bivalvia</taxon>
        <taxon>Autobranchia</taxon>
        <taxon>Pteriomorphia</taxon>
        <taxon>Mytilida</taxon>
        <taxon>Mytiloidea</taxon>
        <taxon>Mytilidae</taxon>
        <taxon>Mytilinae</taxon>
        <taxon>Mytilus</taxon>
    </lineage>
</organism>
<dbReference type="OrthoDB" id="6162840at2759"/>
<reference evidence="3" key="1">
    <citation type="submission" date="2021-03" db="EMBL/GenBank/DDBJ databases">
        <authorList>
            <person name="Bekaert M."/>
        </authorList>
    </citation>
    <scope>NUCLEOTIDE SEQUENCE</scope>
</reference>
<proteinExistence type="predicted"/>